<evidence type="ECO:0000313" key="2">
    <source>
        <dbReference type="Proteomes" id="UP000218896"/>
    </source>
</evidence>
<dbReference type="SUPFAM" id="SSF160246">
    <property type="entry name" value="EspE N-terminal domain-like"/>
    <property type="match status" value="1"/>
</dbReference>
<dbReference type="Proteomes" id="UP000218896">
    <property type="component" value="Unassembled WGS sequence"/>
</dbReference>
<name>A0A2A2F7Q1_9GAMM</name>
<dbReference type="InterPro" id="IPR037257">
    <property type="entry name" value="T2SS_E_N_sf"/>
</dbReference>
<reference evidence="1 2" key="1">
    <citation type="submission" date="2017-08" db="EMBL/GenBank/DDBJ databases">
        <title>Halovibrio sewagensis sp. nov., isolated from wastewater of high salinity.</title>
        <authorList>
            <person name="Dong X."/>
            <person name="Zhang G."/>
        </authorList>
    </citation>
    <scope>NUCLEOTIDE SEQUENCE [LARGE SCALE GENOMIC DNA]</scope>
    <source>
        <strain evidence="1 2">YL5-2</strain>
    </source>
</reference>
<dbReference type="AlphaFoldDB" id="A0A2A2F7Q1"/>
<dbReference type="RefSeq" id="WP_095616686.1">
    <property type="nucleotide sequence ID" value="NZ_NSKD01000002.1"/>
</dbReference>
<dbReference type="EMBL" id="NSKD01000002">
    <property type="protein sequence ID" value="PAU80958.1"/>
    <property type="molecule type" value="Genomic_DNA"/>
</dbReference>
<keyword evidence="2" id="KW-1185">Reference proteome</keyword>
<protein>
    <submittedName>
        <fullName evidence="1">Pilus assembly protein PilB</fullName>
    </submittedName>
</protein>
<proteinExistence type="predicted"/>
<organism evidence="1 2">
    <name type="scientific">Halovibrio salipaludis</name>
    <dbReference type="NCBI Taxonomy" id="2032626"/>
    <lineage>
        <taxon>Bacteria</taxon>
        <taxon>Pseudomonadati</taxon>
        <taxon>Pseudomonadota</taxon>
        <taxon>Gammaproteobacteria</taxon>
        <taxon>Oceanospirillales</taxon>
        <taxon>Halomonadaceae</taxon>
        <taxon>Halovibrio</taxon>
    </lineage>
</organism>
<evidence type="ECO:0000313" key="1">
    <source>
        <dbReference type="EMBL" id="PAU80958.1"/>
    </source>
</evidence>
<dbReference type="OrthoDB" id="8750002at2"/>
<comment type="caution">
    <text evidence="1">The sequence shown here is derived from an EMBL/GenBank/DDBJ whole genome shotgun (WGS) entry which is preliminary data.</text>
</comment>
<gene>
    <name evidence="1" type="ORF">CK501_05165</name>
</gene>
<dbReference type="Gene3D" id="1.10.40.70">
    <property type="match status" value="1"/>
</dbReference>
<sequence length="246" mass="26485">MATPNSQQLEKSRLGRILVNRGYITDYQLQVALEEQRESGDRLGAILVRAGWLSERELQRTLRHQNRYRYAAALTAMVITPLQPVAALASPTPALPAKGPQTSSQQVRIDSASMQALSESEMGGVVAQGRDTFPAGAVQLSAIPASDAEAEDQALDALEFTARTFLPAMNFLDADVTVTGVEFGPEGPGFAVGEQGGVSLAMPTRIREIRMEGIRVDGAPASHSMGNITMRNIRFSSDSSLTIRSR</sequence>
<accession>A0A2A2F7Q1</accession>